<gene>
    <name evidence="1" type="ORF">TorRG33x02_130170</name>
</gene>
<accession>A0A2P5F0A6</accession>
<evidence type="ECO:0000313" key="2">
    <source>
        <dbReference type="Proteomes" id="UP000237000"/>
    </source>
</evidence>
<dbReference type="Proteomes" id="UP000237000">
    <property type="component" value="Unassembled WGS sequence"/>
</dbReference>
<evidence type="ECO:0000313" key="1">
    <source>
        <dbReference type="EMBL" id="PON91201.1"/>
    </source>
</evidence>
<reference evidence="2" key="1">
    <citation type="submission" date="2016-06" db="EMBL/GenBank/DDBJ databases">
        <title>Parallel loss of symbiosis genes in relatives of nitrogen-fixing non-legume Parasponia.</title>
        <authorList>
            <person name="Van Velzen R."/>
            <person name="Holmer R."/>
            <person name="Bu F."/>
            <person name="Rutten L."/>
            <person name="Van Zeijl A."/>
            <person name="Liu W."/>
            <person name="Santuari L."/>
            <person name="Cao Q."/>
            <person name="Sharma T."/>
            <person name="Shen D."/>
            <person name="Roswanjaya Y."/>
            <person name="Wardhani T."/>
            <person name="Kalhor M.S."/>
            <person name="Jansen J."/>
            <person name="Van den Hoogen J."/>
            <person name="Gungor B."/>
            <person name="Hartog M."/>
            <person name="Hontelez J."/>
            <person name="Verver J."/>
            <person name="Yang W.-C."/>
            <person name="Schijlen E."/>
            <person name="Repin R."/>
            <person name="Schilthuizen M."/>
            <person name="Schranz E."/>
            <person name="Heidstra R."/>
            <person name="Miyata K."/>
            <person name="Fedorova E."/>
            <person name="Kohlen W."/>
            <person name="Bisseling T."/>
            <person name="Smit S."/>
            <person name="Geurts R."/>
        </authorList>
    </citation>
    <scope>NUCLEOTIDE SEQUENCE [LARGE SCALE GENOMIC DNA]</scope>
    <source>
        <strain evidence="2">cv. RG33-2</strain>
    </source>
</reference>
<name>A0A2P5F0A6_TREOI</name>
<comment type="caution">
    <text evidence="1">The sequence shown here is derived from an EMBL/GenBank/DDBJ whole genome shotgun (WGS) entry which is preliminary data.</text>
</comment>
<dbReference type="AlphaFoldDB" id="A0A2P5F0A6"/>
<keyword evidence="2" id="KW-1185">Reference proteome</keyword>
<sequence>MLKDLGTMEIAIDSNQWANCLGLLGERGLRSMADSLGQCEKAFSGDWIERIGTRCTQTERIETWIDESNSNR</sequence>
<dbReference type="EMBL" id="JXTC01000076">
    <property type="protein sequence ID" value="PON91201.1"/>
    <property type="molecule type" value="Genomic_DNA"/>
</dbReference>
<proteinExistence type="predicted"/>
<protein>
    <submittedName>
        <fullName evidence="1">Uncharacterized protein</fullName>
    </submittedName>
</protein>
<dbReference type="InParanoid" id="A0A2P5F0A6"/>
<organism evidence="1 2">
    <name type="scientific">Trema orientale</name>
    <name type="common">Charcoal tree</name>
    <name type="synonym">Celtis orientalis</name>
    <dbReference type="NCBI Taxonomy" id="63057"/>
    <lineage>
        <taxon>Eukaryota</taxon>
        <taxon>Viridiplantae</taxon>
        <taxon>Streptophyta</taxon>
        <taxon>Embryophyta</taxon>
        <taxon>Tracheophyta</taxon>
        <taxon>Spermatophyta</taxon>
        <taxon>Magnoliopsida</taxon>
        <taxon>eudicotyledons</taxon>
        <taxon>Gunneridae</taxon>
        <taxon>Pentapetalae</taxon>
        <taxon>rosids</taxon>
        <taxon>fabids</taxon>
        <taxon>Rosales</taxon>
        <taxon>Cannabaceae</taxon>
        <taxon>Trema</taxon>
    </lineage>
</organism>